<keyword evidence="2 4" id="KW-0238">DNA-binding</keyword>
<dbReference type="PROSITE" id="PS50977">
    <property type="entry name" value="HTH_TETR_2"/>
    <property type="match status" value="1"/>
</dbReference>
<feature type="domain" description="HTH tetR-type" evidence="5">
    <location>
        <begin position="6"/>
        <end position="66"/>
    </location>
</feature>
<evidence type="ECO:0000256" key="2">
    <source>
        <dbReference type="ARBA" id="ARBA00023125"/>
    </source>
</evidence>
<dbReference type="PANTHER" id="PTHR47506:SF1">
    <property type="entry name" value="HTH-TYPE TRANSCRIPTIONAL REGULATOR YJDC"/>
    <property type="match status" value="1"/>
</dbReference>
<dbReference type="SUPFAM" id="SSF46689">
    <property type="entry name" value="Homeodomain-like"/>
    <property type="match status" value="1"/>
</dbReference>
<dbReference type="InterPro" id="IPR001647">
    <property type="entry name" value="HTH_TetR"/>
</dbReference>
<reference evidence="6" key="1">
    <citation type="submission" date="2016-08" db="EMBL/GenBank/DDBJ databases">
        <authorList>
            <person name="Seilhamer J.J."/>
        </authorList>
    </citation>
    <scope>NUCLEOTIDE SEQUENCE</scope>
    <source>
        <strain evidence="6">86</strain>
    </source>
</reference>
<dbReference type="PRINTS" id="PR00455">
    <property type="entry name" value="HTHTETR"/>
</dbReference>
<accession>A0A212LP61</accession>
<evidence type="ECO:0000256" key="1">
    <source>
        <dbReference type="ARBA" id="ARBA00023015"/>
    </source>
</evidence>
<dbReference type="Pfam" id="PF00440">
    <property type="entry name" value="TetR_N"/>
    <property type="match status" value="1"/>
</dbReference>
<protein>
    <submittedName>
        <fullName evidence="6">Transcriptional regulator, TetR family</fullName>
    </submittedName>
</protein>
<gene>
    <name evidence="6" type="ORF">KL86PLE_90344</name>
</gene>
<dbReference type="EMBL" id="FMJD01000013">
    <property type="protein sequence ID" value="SCM79324.1"/>
    <property type="molecule type" value="Genomic_DNA"/>
</dbReference>
<dbReference type="RefSeq" id="WP_288198481.1">
    <property type="nucleotide sequence ID" value="NZ_LT608334.1"/>
</dbReference>
<dbReference type="InterPro" id="IPR009057">
    <property type="entry name" value="Homeodomain-like_sf"/>
</dbReference>
<dbReference type="InterPro" id="IPR036271">
    <property type="entry name" value="Tet_transcr_reg_TetR-rel_C_sf"/>
</dbReference>
<evidence type="ECO:0000313" key="6">
    <source>
        <dbReference type="EMBL" id="SCM79324.1"/>
    </source>
</evidence>
<evidence type="ECO:0000256" key="3">
    <source>
        <dbReference type="ARBA" id="ARBA00023163"/>
    </source>
</evidence>
<organism evidence="6">
    <name type="scientific">uncultured Pleomorphomonas sp</name>
    <dbReference type="NCBI Taxonomy" id="442121"/>
    <lineage>
        <taxon>Bacteria</taxon>
        <taxon>Pseudomonadati</taxon>
        <taxon>Pseudomonadota</taxon>
        <taxon>Alphaproteobacteria</taxon>
        <taxon>Hyphomicrobiales</taxon>
        <taxon>Pleomorphomonadaceae</taxon>
        <taxon>Pleomorphomonas</taxon>
        <taxon>environmental samples</taxon>
    </lineage>
</organism>
<dbReference type="Pfam" id="PF16925">
    <property type="entry name" value="TetR_C_13"/>
    <property type="match status" value="1"/>
</dbReference>
<dbReference type="PANTHER" id="PTHR47506">
    <property type="entry name" value="TRANSCRIPTIONAL REGULATORY PROTEIN"/>
    <property type="match status" value="1"/>
</dbReference>
<proteinExistence type="predicted"/>
<dbReference type="GO" id="GO:0003677">
    <property type="term" value="F:DNA binding"/>
    <property type="evidence" value="ECO:0007669"/>
    <property type="project" value="UniProtKB-UniRule"/>
</dbReference>
<dbReference type="InterPro" id="IPR011075">
    <property type="entry name" value="TetR_C"/>
</dbReference>
<dbReference type="Gene3D" id="1.10.10.60">
    <property type="entry name" value="Homeodomain-like"/>
    <property type="match status" value="1"/>
</dbReference>
<keyword evidence="1" id="KW-0805">Transcription regulation</keyword>
<dbReference type="SUPFAM" id="SSF48498">
    <property type="entry name" value="Tetracyclin repressor-like, C-terminal domain"/>
    <property type="match status" value="1"/>
</dbReference>
<dbReference type="Gene3D" id="1.10.357.10">
    <property type="entry name" value="Tetracycline Repressor, domain 2"/>
    <property type="match status" value="1"/>
</dbReference>
<feature type="DNA-binding region" description="H-T-H motif" evidence="4">
    <location>
        <begin position="29"/>
        <end position="48"/>
    </location>
</feature>
<evidence type="ECO:0000256" key="4">
    <source>
        <dbReference type="PROSITE-ProRule" id="PRU00335"/>
    </source>
</evidence>
<sequence>MGRHREFDPERALEAALVVFWRKGYEGTSFEDLTQATGVARPGLYAAFGNKEALFLKVLDRYEATYVAFMREALGEPHARDVVRRILEGNAIVHTLDGESRGCLGINGAMACSDEGEPVRQELIRRRAASEAALRDRLERARREGDLPADADSAVLAAYVMTIGQGMAVQAKAGAPRQKLDAIAAHVLATWPTGLPAASSERAGTR</sequence>
<keyword evidence="3" id="KW-0804">Transcription</keyword>
<dbReference type="AlphaFoldDB" id="A0A212LP61"/>
<name>A0A212LP61_9HYPH</name>
<evidence type="ECO:0000259" key="5">
    <source>
        <dbReference type="PROSITE" id="PS50977"/>
    </source>
</evidence>